<accession>A0ABS4QLJ0</accession>
<comment type="similarity">
    <text evidence="2">Belongs to the AB hydrolase superfamily. FUS2 hydrolase family.</text>
</comment>
<name>A0ABS4QLJ0_9NOCA</name>
<evidence type="ECO:0000313" key="4">
    <source>
        <dbReference type="EMBL" id="MBP2191546.1"/>
    </source>
</evidence>
<evidence type="ECO:0000313" key="5">
    <source>
        <dbReference type="Proteomes" id="UP001519325"/>
    </source>
</evidence>
<dbReference type="PANTHER" id="PTHR22946:SF9">
    <property type="entry name" value="POLYKETIDE TRANSFERASE AF380"/>
    <property type="match status" value="1"/>
</dbReference>
<evidence type="ECO:0000259" key="3">
    <source>
        <dbReference type="Pfam" id="PF12697"/>
    </source>
</evidence>
<dbReference type="Proteomes" id="UP001519325">
    <property type="component" value="Unassembled WGS sequence"/>
</dbReference>
<dbReference type="RefSeq" id="WP_209893309.1">
    <property type="nucleotide sequence ID" value="NZ_JAGGMR010000001.1"/>
</dbReference>
<gene>
    <name evidence="4" type="ORF">BJ987_004447</name>
</gene>
<organism evidence="4 5">
    <name type="scientific">Nocardia goodfellowii</name>
    <dbReference type="NCBI Taxonomy" id="882446"/>
    <lineage>
        <taxon>Bacteria</taxon>
        <taxon>Bacillati</taxon>
        <taxon>Actinomycetota</taxon>
        <taxon>Actinomycetes</taxon>
        <taxon>Mycobacteriales</taxon>
        <taxon>Nocardiaceae</taxon>
        <taxon>Nocardia</taxon>
    </lineage>
</organism>
<dbReference type="EMBL" id="JAGGMR010000001">
    <property type="protein sequence ID" value="MBP2191546.1"/>
    <property type="molecule type" value="Genomic_DNA"/>
</dbReference>
<feature type="domain" description="AB hydrolase-1" evidence="3">
    <location>
        <begin position="35"/>
        <end position="276"/>
    </location>
</feature>
<dbReference type="Gene3D" id="3.40.50.1820">
    <property type="entry name" value="alpha/beta hydrolase"/>
    <property type="match status" value="1"/>
</dbReference>
<sequence length="291" mass="31867">MRTETVSFRSEGSTVEGDIYLPDDPGIRLPHAAVVLAQGFTGTRTVLVPAYAAQFAHAGVAALTFDYRGFGGSDGERHRLLPAEQIDDIRNAITYMTTRPDIDGNRIALWGTSFGAAHAMYVGGVDTRVRAVVAQAGFGDGAQLLFDSRTEPERRALTDAIDHNRRCRVRGEPEARVDPAEILHTAQARAFSAVMLQQLPELACELSWQTAEKTLEYRPIDVVARMAPRALLLIAAADDDLCRADRLQAVFQAANEPKRFLVIDTEHAGLYAPDQLLTTARAAVDFFHAHL</sequence>
<dbReference type="Pfam" id="PF12697">
    <property type="entry name" value="Abhydrolase_6"/>
    <property type="match status" value="1"/>
</dbReference>
<dbReference type="InterPro" id="IPR029058">
    <property type="entry name" value="AB_hydrolase_fold"/>
</dbReference>
<dbReference type="InterPro" id="IPR050261">
    <property type="entry name" value="FrsA_esterase"/>
</dbReference>
<reference evidence="4 5" key="1">
    <citation type="submission" date="2021-03" db="EMBL/GenBank/DDBJ databases">
        <title>Sequencing the genomes of 1000 actinobacteria strains.</title>
        <authorList>
            <person name="Klenk H.-P."/>
        </authorList>
    </citation>
    <scope>NUCLEOTIDE SEQUENCE [LARGE SCALE GENOMIC DNA]</scope>
    <source>
        <strain evidence="4 5">DSM 45516</strain>
    </source>
</reference>
<keyword evidence="5" id="KW-1185">Reference proteome</keyword>
<dbReference type="Gene3D" id="1.10.10.800">
    <property type="match status" value="1"/>
</dbReference>
<dbReference type="SUPFAM" id="SSF53474">
    <property type="entry name" value="alpha/beta-Hydrolases"/>
    <property type="match status" value="1"/>
</dbReference>
<protein>
    <submittedName>
        <fullName evidence="4">Fermentation-respiration switch protein FrsA (DUF1100 family)</fullName>
    </submittedName>
</protein>
<keyword evidence="1" id="KW-0378">Hydrolase</keyword>
<comment type="caution">
    <text evidence="4">The sequence shown here is derived from an EMBL/GenBank/DDBJ whole genome shotgun (WGS) entry which is preliminary data.</text>
</comment>
<proteinExistence type="inferred from homology"/>
<dbReference type="PANTHER" id="PTHR22946">
    <property type="entry name" value="DIENELACTONE HYDROLASE DOMAIN-CONTAINING PROTEIN-RELATED"/>
    <property type="match status" value="1"/>
</dbReference>
<evidence type="ECO:0000256" key="2">
    <source>
        <dbReference type="ARBA" id="ARBA00038115"/>
    </source>
</evidence>
<dbReference type="InterPro" id="IPR000073">
    <property type="entry name" value="AB_hydrolase_1"/>
</dbReference>
<evidence type="ECO:0000256" key="1">
    <source>
        <dbReference type="ARBA" id="ARBA00022801"/>
    </source>
</evidence>